<dbReference type="Proteomes" id="UP001497497">
    <property type="component" value="Unassembled WGS sequence"/>
</dbReference>
<feature type="compositionally biased region" description="Basic and acidic residues" evidence="1">
    <location>
        <begin position="51"/>
        <end position="62"/>
    </location>
</feature>
<protein>
    <submittedName>
        <fullName evidence="2">Uncharacterized protein</fullName>
    </submittedName>
</protein>
<sequence length="352" mass="38948">KGIAALSPGDVGQARTLKNSAFSFGSWMRREPSTQERVTSGVGTTSGQLVPKKEGNVTKKTSDINTGNHFRRKCPDLNRNKETLKQEPWLEGLMVPQGEQAGMKSPVKVQRPTEEKSSPYNRRVRQKCLRGQNQISTKPENVFPSDKTSRPNTPSTKMTTNNQLEEGNQTEQKCASKQVSSTATKSTTASSIYQNSFRKIRNSPIFHHLIRTLVEHFGKIRLPSRQNFPDPSSKPASGRATPTKSRANKASPPCHDVAVAADLPLGTHPLANAFTNTSDSIEAVTYLGESNINSQRKIKIRVSVNPSKKKVGNISYRESVVSSYDENRIYLPMVRESPHSVSPYTDLTLAEQ</sequence>
<evidence type="ECO:0000313" key="2">
    <source>
        <dbReference type="EMBL" id="CAL1536367.1"/>
    </source>
</evidence>
<organism evidence="2 3">
    <name type="scientific">Lymnaea stagnalis</name>
    <name type="common">Great pond snail</name>
    <name type="synonym">Helix stagnalis</name>
    <dbReference type="NCBI Taxonomy" id="6523"/>
    <lineage>
        <taxon>Eukaryota</taxon>
        <taxon>Metazoa</taxon>
        <taxon>Spiralia</taxon>
        <taxon>Lophotrochozoa</taxon>
        <taxon>Mollusca</taxon>
        <taxon>Gastropoda</taxon>
        <taxon>Heterobranchia</taxon>
        <taxon>Euthyneura</taxon>
        <taxon>Panpulmonata</taxon>
        <taxon>Hygrophila</taxon>
        <taxon>Lymnaeoidea</taxon>
        <taxon>Lymnaeidae</taxon>
        <taxon>Lymnaea</taxon>
    </lineage>
</organism>
<evidence type="ECO:0000256" key="1">
    <source>
        <dbReference type="SAM" id="MobiDB-lite"/>
    </source>
</evidence>
<dbReference type="EMBL" id="CAXITT010000227">
    <property type="protein sequence ID" value="CAL1536367.1"/>
    <property type="molecule type" value="Genomic_DNA"/>
</dbReference>
<reference evidence="2 3" key="1">
    <citation type="submission" date="2024-04" db="EMBL/GenBank/DDBJ databases">
        <authorList>
            <consortium name="Genoscope - CEA"/>
            <person name="William W."/>
        </authorList>
    </citation>
    <scope>NUCLEOTIDE SEQUENCE [LARGE SCALE GENOMIC DNA]</scope>
</reference>
<name>A0AAV2HS86_LYMST</name>
<feature type="non-terminal residue" evidence="2">
    <location>
        <position position="1"/>
    </location>
</feature>
<accession>A0AAV2HS86</accession>
<feature type="compositionally biased region" description="Polar residues" evidence="1">
    <location>
        <begin position="150"/>
        <end position="173"/>
    </location>
</feature>
<feature type="region of interest" description="Disordered" evidence="1">
    <location>
        <begin position="28"/>
        <end position="191"/>
    </location>
</feature>
<proteinExistence type="predicted"/>
<comment type="caution">
    <text evidence="2">The sequence shown here is derived from an EMBL/GenBank/DDBJ whole genome shotgun (WGS) entry which is preliminary data.</text>
</comment>
<feature type="non-terminal residue" evidence="2">
    <location>
        <position position="352"/>
    </location>
</feature>
<keyword evidence="3" id="KW-1185">Reference proteome</keyword>
<feature type="compositionally biased region" description="Polar residues" evidence="1">
    <location>
        <begin position="35"/>
        <end position="48"/>
    </location>
</feature>
<evidence type="ECO:0000313" key="3">
    <source>
        <dbReference type="Proteomes" id="UP001497497"/>
    </source>
</evidence>
<feature type="region of interest" description="Disordered" evidence="1">
    <location>
        <begin position="223"/>
        <end position="253"/>
    </location>
</feature>
<feature type="compositionally biased region" description="Basic and acidic residues" evidence="1">
    <location>
        <begin position="73"/>
        <end position="85"/>
    </location>
</feature>
<dbReference type="AlphaFoldDB" id="A0AAV2HS86"/>
<feature type="compositionally biased region" description="Low complexity" evidence="1">
    <location>
        <begin position="175"/>
        <end position="191"/>
    </location>
</feature>
<gene>
    <name evidence="2" type="ORF">GSLYS_00010280001</name>
</gene>